<dbReference type="PANTHER" id="PTHR45774:SF2">
    <property type="entry name" value="BTB_POZ DOMAIN-CONTAINING PROTEIN 3"/>
    <property type="match status" value="1"/>
</dbReference>
<name>G5E282_9PIPI</name>
<feature type="compositionally biased region" description="Basic residues" evidence="1">
    <location>
        <begin position="1"/>
        <end position="12"/>
    </location>
</feature>
<feature type="non-terminal residue" evidence="3">
    <location>
        <position position="1"/>
    </location>
</feature>
<feature type="region of interest" description="Disordered" evidence="1">
    <location>
        <begin position="38"/>
        <end position="59"/>
    </location>
</feature>
<sequence length="249" mass="27334">ETVKNRSKKSSKKGNSSTNSKLPPVCYEIILKTKKKKKMAAETFPNKKPANSNSNSVQQYHQQNLNNNNTIPSPHWRGLCATIRERNAVMFNNDLMADVHFVVGPPGGTQRIPGHKYVLAVGRGRCDSIQAVDKRVFIAGFGLYGSSCGSAEYSAKIELKRGVLGQNLSKFSDGASNTFPVWFEYPVQIEPDTFYTASVVLDGNELSYFGQEGMTEVQCGKVTVQFQCSSDSTNGTGVQGGQIPELIFY</sequence>
<protein>
    <submittedName>
        <fullName evidence="3">Putative btb poz domain-containing protein 3 isoform 4</fullName>
    </submittedName>
</protein>
<feature type="region of interest" description="Disordered" evidence="1">
    <location>
        <begin position="1"/>
        <end position="22"/>
    </location>
</feature>
<dbReference type="PANTHER" id="PTHR45774">
    <property type="entry name" value="BTB/POZ DOMAIN-CONTAINING"/>
    <property type="match status" value="1"/>
</dbReference>
<proteinExistence type="evidence at transcript level"/>
<dbReference type="AlphaFoldDB" id="G5E282"/>
<dbReference type="InterPro" id="IPR038648">
    <property type="entry name" value="PHR_sf"/>
</dbReference>
<evidence type="ECO:0000256" key="1">
    <source>
        <dbReference type="SAM" id="MobiDB-lite"/>
    </source>
</evidence>
<feature type="domain" description="PHR" evidence="2">
    <location>
        <begin position="124"/>
        <end position="249"/>
    </location>
</feature>
<dbReference type="EMBL" id="JP287496">
    <property type="protein sequence ID" value="AEQ18326.1"/>
    <property type="molecule type" value="mRNA"/>
</dbReference>
<dbReference type="GO" id="GO:0048813">
    <property type="term" value="P:dendrite morphogenesis"/>
    <property type="evidence" value="ECO:0007669"/>
    <property type="project" value="TreeGrafter"/>
</dbReference>
<dbReference type="Gene3D" id="2.60.120.820">
    <property type="entry name" value="PHR domain"/>
    <property type="match status" value="1"/>
</dbReference>
<dbReference type="GO" id="GO:0021987">
    <property type="term" value="P:cerebral cortex development"/>
    <property type="evidence" value="ECO:0007669"/>
    <property type="project" value="TreeGrafter"/>
</dbReference>
<accession>G5E282</accession>
<dbReference type="GO" id="GO:0005829">
    <property type="term" value="C:cytosol"/>
    <property type="evidence" value="ECO:0007669"/>
    <property type="project" value="TreeGrafter"/>
</dbReference>
<organism evidence="3">
    <name type="scientific">Hymenochirus curtipes</name>
    <name type="common">western dwarf clawed frog</name>
    <dbReference type="NCBI Taxonomy" id="8362"/>
    <lineage>
        <taxon>Eukaryota</taxon>
        <taxon>Metazoa</taxon>
        <taxon>Chordata</taxon>
        <taxon>Craniata</taxon>
        <taxon>Vertebrata</taxon>
        <taxon>Euteleostomi</taxon>
        <taxon>Amphibia</taxon>
        <taxon>Batrachia</taxon>
        <taxon>Anura</taxon>
        <taxon>Pipoidea</taxon>
        <taxon>Pipidae</taxon>
        <taxon>Pipinae</taxon>
        <taxon>Hymenochirus</taxon>
    </lineage>
</organism>
<evidence type="ECO:0000313" key="3">
    <source>
        <dbReference type="EMBL" id="AEQ18326.1"/>
    </source>
</evidence>
<reference evidence="3" key="1">
    <citation type="submission" date="2011-09" db="EMBL/GenBank/DDBJ databases">
        <title>The odds of duplicate gene persistence after polyploidization.</title>
        <authorList>
            <person name="Chain F.J.J."/>
            <person name="Evans B.J."/>
            <person name="Dushoff J."/>
        </authorList>
    </citation>
    <scope>NUCLEOTIDE SEQUENCE</scope>
    <source>
        <tissue evidence="3">Liver</tissue>
    </source>
</reference>
<feature type="non-terminal residue" evidence="3">
    <location>
        <position position="249"/>
    </location>
</feature>
<dbReference type="InterPro" id="IPR012983">
    <property type="entry name" value="PHR"/>
</dbReference>
<dbReference type="Pfam" id="PF08005">
    <property type="entry name" value="PHR"/>
    <property type="match status" value="1"/>
</dbReference>
<evidence type="ECO:0000259" key="2">
    <source>
        <dbReference type="Pfam" id="PF08005"/>
    </source>
</evidence>